<proteinExistence type="predicted"/>
<keyword evidence="2" id="KW-0732">Signal</keyword>
<feature type="region of interest" description="Disordered" evidence="1">
    <location>
        <begin position="121"/>
        <end position="153"/>
    </location>
</feature>
<evidence type="ECO:0000256" key="2">
    <source>
        <dbReference type="SAM" id="SignalP"/>
    </source>
</evidence>
<dbReference type="Proteomes" id="UP001501600">
    <property type="component" value="Unassembled WGS sequence"/>
</dbReference>
<organism evidence="3 4">
    <name type="scientific">Ferrimonas gelatinilytica</name>
    <dbReference type="NCBI Taxonomy" id="1255257"/>
    <lineage>
        <taxon>Bacteria</taxon>
        <taxon>Pseudomonadati</taxon>
        <taxon>Pseudomonadota</taxon>
        <taxon>Gammaproteobacteria</taxon>
        <taxon>Alteromonadales</taxon>
        <taxon>Ferrimonadaceae</taxon>
        <taxon>Ferrimonas</taxon>
    </lineage>
</organism>
<feature type="chain" id="PRO_5046219169" description="Zinc resistance-associated protein" evidence="2">
    <location>
        <begin position="24"/>
        <end position="153"/>
    </location>
</feature>
<comment type="caution">
    <text evidence="3">The sequence shown here is derived from an EMBL/GenBank/DDBJ whole genome shotgun (WGS) entry which is preliminary data.</text>
</comment>
<name>A0ABP9RSM8_9GAMM</name>
<accession>A0ABP9RSM8</accession>
<feature type="signal peptide" evidence="2">
    <location>
        <begin position="1"/>
        <end position="23"/>
    </location>
</feature>
<dbReference type="SUPFAM" id="SSF158855">
    <property type="entry name" value="Lipase chaperone-like"/>
    <property type="match status" value="1"/>
</dbReference>
<protein>
    <recommendedName>
        <fullName evidence="5">Zinc resistance-associated protein</fullName>
    </recommendedName>
</protein>
<dbReference type="EMBL" id="BAABLF010000001">
    <property type="protein sequence ID" value="GAA5186368.1"/>
    <property type="molecule type" value="Genomic_DNA"/>
</dbReference>
<evidence type="ECO:0008006" key="5">
    <source>
        <dbReference type="Google" id="ProtNLM"/>
    </source>
</evidence>
<feature type="region of interest" description="Disordered" evidence="1">
    <location>
        <begin position="66"/>
        <end position="102"/>
    </location>
</feature>
<reference evidence="4" key="1">
    <citation type="journal article" date="2019" name="Int. J. Syst. Evol. Microbiol.">
        <title>The Global Catalogue of Microorganisms (GCM) 10K type strain sequencing project: providing services to taxonomists for standard genome sequencing and annotation.</title>
        <authorList>
            <consortium name="The Broad Institute Genomics Platform"/>
            <consortium name="The Broad Institute Genome Sequencing Center for Infectious Disease"/>
            <person name="Wu L."/>
            <person name="Ma J."/>
        </authorList>
    </citation>
    <scope>NUCLEOTIDE SEQUENCE [LARGE SCALE GENOMIC DNA]</scope>
    <source>
        <strain evidence="4">JCM 18720</strain>
    </source>
</reference>
<gene>
    <name evidence="3" type="ORF">GCM10025772_01740</name>
</gene>
<evidence type="ECO:0000256" key="1">
    <source>
        <dbReference type="SAM" id="MobiDB-lite"/>
    </source>
</evidence>
<dbReference type="RefSeq" id="WP_345315141.1">
    <property type="nucleotide sequence ID" value="NZ_BAABLF010000001.1"/>
</dbReference>
<feature type="compositionally biased region" description="Basic and acidic residues" evidence="1">
    <location>
        <begin position="128"/>
        <end position="153"/>
    </location>
</feature>
<evidence type="ECO:0000313" key="3">
    <source>
        <dbReference type="EMBL" id="GAA5186368.1"/>
    </source>
</evidence>
<sequence>MQRTLILPATLLATLLLSTTALAGHHEEKAKGAQGAEHSAGYHAGTHRQLADYLVLDDAQREKFDQLHKEYREQRKGIKEGDLSKEERHAQMTAAKEQHLADMKALLNDEQFSRYEEYRNAHHGKGHHGNDHHKGMKHHEMEKGQDKQGQKYQ</sequence>
<evidence type="ECO:0000313" key="4">
    <source>
        <dbReference type="Proteomes" id="UP001501600"/>
    </source>
</evidence>
<keyword evidence="4" id="KW-1185">Reference proteome</keyword>